<dbReference type="EMBL" id="CP067977">
    <property type="protein sequence ID" value="QQQ18212.1"/>
    <property type="molecule type" value="Genomic_DNA"/>
</dbReference>
<keyword evidence="3 5" id="KW-1133">Transmembrane helix</keyword>
<evidence type="ECO:0000256" key="2">
    <source>
        <dbReference type="ARBA" id="ARBA00022692"/>
    </source>
</evidence>
<feature type="transmembrane region" description="Helical" evidence="5">
    <location>
        <begin position="212"/>
        <end position="231"/>
    </location>
</feature>
<feature type="transmembrane region" description="Helical" evidence="5">
    <location>
        <begin position="164"/>
        <end position="192"/>
    </location>
</feature>
<feature type="transmembrane region" description="Helical" evidence="5">
    <location>
        <begin position="299"/>
        <end position="324"/>
    </location>
</feature>
<feature type="transmembrane region" description="Helical" evidence="5">
    <location>
        <begin position="21"/>
        <end position="42"/>
    </location>
</feature>
<keyword evidence="7" id="KW-0436">Ligase</keyword>
<evidence type="ECO:0000256" key="5">
    <source>
        <dbReference type="SAM" id="Phobius"/>
    </source>
</evidence>
<comment type="subcellular location">
    <subcellularLocation>
        <location evidence="1">Membrane</location>
        <topology evidence="1">Multi-pass membrane protein</topology>
    </subcellularLocation>
</comment>
<feature type="domain" description="O-antigen ligase-related" evidence="6">
    <location>
        <begin position="254"/>
        <end position="397"/>
    </location>
</feature>
<accession>A0ABX7BLT4</accession>
<dbReference type="PANTHER" id="PTHR37422">
    <property type="entry name" value="TEICHURONIC ACID BIOSYNTHESIS PROTEIN TUAE"/>
    <property type="match status" value="1"/>
</dbReference>
<dbReference type="InterPro" id="IPR007016">
    <property type="entry name" value="O-antigen_ligase-rel_domated"/>
</dbReference>
<dbReference type="InterPro" id="IPR051533">
    <property type="entry name" value="WaaL-like"/>
</dbReference>
<dbReference type="GO" id="GO:0016874">
    <property type="term" value="F:ligase activity"/>
    <property type="evidence" value="ECO:0007669"/>
    <property type="project" value="UniProtKB-KW"/>
</dbReference>
<dbReference type="PANTHER" id="PTHR37422:SF13">
    <property type="entry name" value="LIPOPOLYSACCHARIDE BIOSYNTHESIS PROTEIN PA4999-RELATED"/>
    <property type="match status" value="1"/>
</dbReference>
<dbReference type="Proteomes" id="UP000595448">
    <property type="component" value="Chromosome"/>
</dbReference>
<feature type="transmembrane region" description="Helical" evidence="5">
    <location>
        <begin position="82"/>
        <end position="99"/>
    </location>
</feature>
<organism evidence="7 8">
    <name type="scientific">Brevundimonas vitisensis</name>
    <dbReference type="NCBI Taxonomy" id="2800818"/>
    <lineage>
        <taxon>Bacteria</taxon>
        <taxon>Pseudomonadati</taxon>
        <taxon>Pseudomonadota</taxon>
        <taxon>Alphaproteobacteria</taxon>
        <taxon>Caulobacterales</taxon>
        <taxon>Caulobacteraceae</taxon>
        <taxon>Brevundimonas</taxon>
    </lineage>
</organism>
<keyword evidence="8" id="KW-1185">Reference proteome</keyword>
<dbReference type="Pfam" id="PF04932">
    <property type="entry name" value="Wzy_C"/>
    <property type="match status" value="1"/>
</dbReference>
<feature type="transmembrane region" description="Helical" evidence="5">
    <location>
        <begin position="269"/>
        <end position="287"/>
    </location>
</feature>
<reference evidence="7 8" key="1">
    <citation type="submission" date="2021-01" db="EMBL/GenBank/DDBJ databases">
        <title>Brevundimonas vitis sp. nov., an bacterium isolated from grape (Vitis vinifera).</title>
        <authorList>
            <person name="Jiang L."/>
            <person name="Lee J."/>
        </authorList>
    </citation>
    <scope>NUCLEOTIDE SEQUENCE [LARGE SCALE GENOMIC DNA]</scope>
    <source>
        <strain evidence="7 8">GRTSA-9</strain>
    </source>
</reference>
<feature type="transmembrane region" description="Helical" evidence="5">
    <location>
        <begin position="137"/>
        <end position="157"/>
    </location>
</feature>
<evidence type="ECO:0000313" key="7">
    <source>
        <dbReference type="EMBL" id="QQQ18212.1"/>
    </source>
</evidence>
<sequence>MSPSRGRVRSAPRSRTVASGAALPWAALATLVLLAMAILFGGASRTNALRIALIQLAALPALVMAIETFVKTGLWSQHRFSVALLCAALAIPLIQLIPLPPSVWTGLPGRDSAVLALELTGLTPGWSPLSLTPDQTWAAFLGVLPPAAMFLAVLTLDPVWRQRLIWIVLAGSVAGIVLAALQGATGGARALYPWNWTSSEVISGLFANRNHLATYCAATLPLAAVLAAAAFRQSQRRGQPQGRIPPAVWLGLLYVVLMVIALGAVRSRAGILLLPIAMALGLLAAWVSSGRGRPSPVLLALTAAGAAAVLALGIFAIVPIMAAFDTGGAPEGRFEDWPTVIQAAEAYLPVGSGLGSFDPVYRSFEPLQRLDGTYFNQAHNDYLEILLETGWLGMAALAGFLVWFAKRTWAAWTAPAGGTGDLARAGGTAVLVILLHSGADYPLRTLTISVLFALCCALLELGRTAPGSAARRMDTPHSLAKVDPSR</sequence>
<feature type="transmembrane region" description="Helical" evidence="5">
    <location>
        <begin position="243"/>
        <end position="263"/>
    </location>
</feature>
<keyword evidence="2 5" id="KW-0812">Transmembrane</keyword>
<name>A0ABX7BLT4_9CAUL</name>
<evidence type="ECO:0000256" key="3">
    <source>
        <dbReference type="ARBA" id="ARBA00022989"/>
    </source>
</evidence>
<proteinExistence type="predicted"/>
<evidence type="ECO:0000259" key="6">
    <source>
        <dbReference type="Pfam" id="PF04932"/>
    </source>
</evidence>
<feature type="transmembrane region" description="Helical" evidence="5">
    <location>
        <begin position="385"/>
        <end position="404"/>
    </location>
</feature>
<evidence type="ECO:0000256" key="1">
    <source>
        <dbReference type="ARBA" id="ARBA00004141"/>
    </source>
</evidence>
<evidence type="ECO:0000313" key="8">
    <source>
        <dbReference type="Proteomes" id="UP000595448"/>
    </source>
</evidence>
<gene>
    <name evidence="7" type="ORF">JIP62_13020</name>
</gene>
<dbReference type="RefSeq" id="WP_201102584.1">
    <property type="nucleotide sequence ID" value="NZ_CP067977.1"/>
</dbReference>
<feature type="transmembrane region" description="Helical" evidence="5">
    <location>
        <begin position="48"/>
        <end position="70"/>
    </location>
</feature>
<evidence type="ECO:0000256" key="4">
    <source>
        <dbReference type="ARBA" id="ARBA00023136"/>
    </source>
</evidence>
<keyword evidence="4 5" id="KW-0472">Membrane</keyword>
<protein>
    <submittedName>
        <fullName evidence="7">O-antigen ligase family protein</fullName>
    </submittedName>
</protein>